<dbReference type="Gene3D" id="3.40.50.300">
    <property type="entry name" value="P-loop containing nucleotide triphosphate hydrolases"/>
    <property type="match status" value="1"/>
</dbReference>
<gene>
    <name evidence="9" type="ORF">DES48_102401</name>
</gene>
<dbReference type="STRING" id="200904.GCA_900168775_00666"/>
<dbReference type="GO" id="GO:0005886">
    <property type="term" value="C:plasma membrane"/>
    <property type="evidence" value="ECO:0007669"/>
    <property type="project" value="UniProtKB-SubCell"/>
</dbReference>
<comment type="similarity">
    <text evidence="2">Belongs to the ABC transporter superfamily.</text>
</comment>
<evidence type="ECO:0000256" key="5">
    <source>
        <dbReference type="ARBA" id="ARBA00022741"/>
    </source>
</evidence>
<comment type="caution">
    <text evidence="9">The sequence shown here is derived from an EMBL/GenBank/DDBJ whole genome shotgun (WGS) entry which is preliminary data.</text>
</comment>
<dbReference type="GO" id="GO:0016887">
    <property type="term" value="F:ATP hydrolysis activity"/>
    <property type="evidence" value="ECO:0007669"/>
    <property type="project" value="InterPro"/>
</dbReference>
<dbReference type="InterPro" id="IPR017871">
    <property type="entry name" value="ABC_transporter-like_CS"/>
</dbReference>
<dbReference type="CDD" id="cd03257">
    <property type="entry name" value="ABC_NikE_OppD_transporters"/>
    <property type="match status" value="1"/>
</dbReference>
<dbReference type="Pfam" id="PF00005">
    <property type="entry name" value="ABC_tran"/>
    <property type="match status" value="1"/>
</dbReference>
<evidence type="ECO:0000256" key="1">
    <source>
        <dbReference type="ARBA" id="ARBA00004202"/>
    </source>
</evidence>
<dbReference type="GO" id="GO:0015833">
    <property type="term" value="P:peptide transport"/>
    <property type="evidence" value="ECO:0007669"/>
    <property type="project" value="InterPro"/>
</dbReference>
<dbReference type="Proteomes" id="UP000252254">
    <property type="component" value="Unassembled WGS sequence"/>
</dbReference>
<dbReference type="Pfam" id="PF08352">
    <property type="entry name" value="oligo_HPY"/>
    <property type="match status" value="1"/>
</dbReference>
<dbReference type="SMART" id="SM00382">
    <property type="entry name" value="AAA"/>
    <property type="match status" value="1"/>
</dbReference>
<dbReference type="InterPro" id="IPR050388">
    <property type="entry name" value="ABC_Ni/Peptide_Import"/>
</dbReference>
<dbReference type="NCBIfam" id="TIGR01727">
    <property type="entry name" value="oligo_HPY"/>
    <property type="match status" value="1"/>
</dbReference>
<keyword evidence="3" id="KW-0813">Transport</keyword>
<keyword evidence="4" id="KW-1003">Cell membrane</keyword>
<evidence type="ECO:0000256" key="3">
    <source>
        <dbReference type="ARBA" id="ARBA00022448"/>
    </source>
</evidence>
<dbReference type="InterPro" id="IPR027417">
    <property type="entry name" value="P-loop_NTPase"/>
</dbReference>
<dbReference type="FunFam" id="3.40.50.300:FF:000016">
    <property type="entry name" value="Oligopeptide ABC transporter ATP-binding component"/>
    <property type="match status" value="1"/>
</dbReference>
<dbReference type="AlphaFoldDB" id="A0A366EF39"/>
<reference evidence="9 10" key="1">
    <citation type="submission" date="2018-06" db="EMBL/GenBank/DDBJ databases">
        <title>Genomic Encyclopedia of Type Strains, Phase IV (KMG-IV): sequencing the most valuable type-strain genomes for metagenomic binning, comparative biology and taxonomic classification.</title>
        <authorList>
            <person name="Goeker M."/>
        </authorList>
    </citation>
    <scope>NUCLEOTIDE SEQUENCE [LARGE SCALE GENOMIC DNA]</scope>
    <source>
        <strain evidence="9 10">DSM 15140</strain>
    </source>
</reference>
<evidence type="ECO:0000256" key="4">
    <source>
        <dbReference type="ARBA" id="ARBA00022475"/>
    </source>
</evidence>
<name>A0A366EF39_9BACI</name>
<evidence type="ECO:0000256" key="2">
    <source>
        <dbReference type="ARBA" id="ARBA00005417"/>
    </source>
</evidence>
<sequence>MNSHLLHVKELQTQFITDEGTVPAVDDVSFYVNPGEVLGIVGESGCGKSVTSLSVMGLVPSPPGKITGGEILFDGKDLTEASEKQMQKIRGNEIAMIFQEPMTSLNPVIKIGDQLIEGVRIHTDKSRKQAKEQAMDMLQKVGLSRVDELMSQYPHQLSGGMRQRVMIAMAFICEPKVLIADEPTTALDVTIQKQILNLMKQLNSEMHTAIILITHDLGVVAEMCDRVVVMYAGKIVEEATVKEIFNDPKHPYTKGLIQSVPDLRQRKDKLYSIPGNVPKPGQIKSGCVFAPRCAYAFETCGQEMPKLCSTEGSQQVRCWLYHEK</sequence>
<dbReference type="PROSITE" id="PS50893">
    <property type="entry name" value="ABC_TRANSPORTER_2"/>
    <property type="match status" value="1"/>
</dbReference>
<comment type="subcellular location">
    <subcellularLocation>
        <location evidence="1">Cell membrane</location>
        <topology evidence="1">Peripheral membrane protein</topology>
    </subcellularLocation>
</comment>
<dbReference type="GO" id="GO:0005524">
    <property type="term" value="F:ATP binding"/>
    <property type="evidence" value="ECO:0007669"/>
    <property type="project" value="UniProtKB-KW"/>
</dbReference>
<evidence type="ECO:0000313" key="10">
    <source>
        <dbReference type="Proteomes" id="UP000252254"/>
    </source>
</evidence>
<feature type="domain" description="ABC transporter" evidence="8">
    <location>
        <begin position="6"/>
        <end position="257"/>
    </location>
</feature>
<dbReference type="SUPFAM" id="SSF52540">
    <property type="entry name" value="P-loop containing nucleoside triphosphate hydrolases"/>
    <property type="match status" value="1"/>
</dbReference>
<proteinExistence type="inferred from homology"/>
<evidence type="ECO:0000256" key="7">
    <source>
        <dbReference type="ARBA" id="ARBA00023136"/>
    </source>
</evidence>
<accession>A0A366EF39</accession>
<keyword evidence="10" id="KW-1185">Reference proteome</keyword>
<protein>
    <submittedName>
        <fullName evidence="9">Peptide/nickel transport system ATP-binding protein</fullName>
    </submittedName>
</protein>
<evidence type="ECO:0000259" key="8">
    <source>
        <dbReference type="PROSITE" id="PS50893"/>
    </source>
</evidence>
<dbReference type="PROSITE" id="PS00211">
    <property type="entry name" value="ABC_TRANSPORTER_1"/>
    <property type="match status" value="1"/>
</dbReference>
<keyword evidence="6 9" id="KW-0067">ATP-binding</keyword>
<organism evidence="9 10">
    <name type="scientific">Paraliobacillus ryukyuensis</name>
    <dbReference type="NCBI Taxonomy" id="200904"/>
    <lineage>
        <taxon>Bacteria</taxon>
        <taxon>Bacillati</taxon>
        <taxon>Bacillota</taxon>
        <taxon>Bacilli</taxon>
        <taxon>Bacillales</taxon>
        <taxon>Bacillaceae</taxon>
        <taxon>Paraliobacillus</taxon>
    </lineage>
</organism>
<keyword evidence="5" id="KW-0547">Nucleotide-binding</keyword>
<dbReference type="InterPro" id="IPR003439">
    <property type="entry name" value="ABC_transporter-like_ATP-bd"/>
</dbReference>
<dbReference type="PANTHER" id="PTHR43297">
    <property type="entry name" value="OLIGOPEPTIDE TRANSPORT ATP-BINDING PROTEIN APPD"/>
    <property type="match status" value="1"/>
</dbReference>
<evidence type="ECO:0000313" key="9">
    <source>
        <dbReference type="EMBL" id="RBP00636.1"/>
    </source>
</evidence>
<keyword evidence="7" id="KW-0472">Membrane</keyword>
<dbReference type="EMBL" id="QNRI01000002">
    <property type="protein sequence ID" value="RBP00636.1"/>
    <property type="molecule type" value="Genomic_DNA"/>
</dbReference>
<dbReference type="InterPro" id="IPR003593">
    <property type="entry name" value="AAA+_ATPase"/>
</dbReference>
<dbReference type="PANTHER" id="PTHR43297:SF2">
    <property type="entry name" value="DIPEPTIDE TRANSPORT ATP-BINDING PROTEIN DPPD"/>
    <property type="match status" value="1"/>
</dbReference>
<dbReference type="InterPro" id="IPR013563">
    <property type="entry name" value="Oligopep_ABC_C"/>
</dbReference>
<evidence type="ECO:0000256" key="6">
    <source>
        <dbReference type="ARBA" id="ARBA00022840"/>
    </source>
</evidence>